<dbReference type="PANTHER" id="PTHR21272:SF3">
    <property type="entry name" value="CATABOLIC 3-DEHYDROQUINASE"/>
    <property type="match status" value="1"/>
</dbReference>
<evidence type="ECO:0000313" key="9">
    <source>
        <dbReference type="EMBL" id="MBP2240839.1"/>
    </source>
</evidence>
<feature type="binding site" evidence="7">
    <location>
        <position position="81"/>
    </location>
    <ligand>
        <name>substrate</name>
    </ligand>
</feature>
<dbReference type="SUPFAM" id="SSF52304">
    <property type="entry name" value="Type II 3-dehydroquinate dehydratase"/>
    <property type="match status" value="1"/>
</dbReference>
<comment type="function">
    <text evidence="7">Catalyzes a trans-dehydration via an enolate intermediate.</text>
</comment>
<dbReference type="EC" id="4.2.1.10" evidence="5 7"/>
<feature type="binding site" evidence="7">
    <location>
        <position position="75"/>
    </location>
    <ligand>
        <name>substrate</name>
    </ligand>
</feature>
<proteinExistence type="inferred from homology"/>
<dbReference type="NCBIfam" id="NF003805">
    <property type="entry name" value="PRK05395.1-2"/>
    <property type="match status" value="1"/>
</dbReference>
<evidence type="ECO:0000256" key="2">
    <source>
        <dbReference type="ARBA" id="ARBA00004902"/>
    </source>
</evidence>
<keyword evidence="8" id="KW-0812">Transmembrane</keyword>
<protein>
    <recommendedName>
        <fullName evidence="5 7">3-dehydroquinate dehydratase</fullName>
        <shortName evidence="7">3-dehydroquinase</shortName>
        <ecNumber evidence="5 7">4.2.1.10</ecNumber>
    </recommendedName>
    <alternativeName>
        <fullName evidence="7">Type II DHQase</fullName>
    </alternativeName>
</protein>
<dbReference type="PANTHER" id="PTHR21272">
    <property type="entry name" value="CATABOLIC 3-DEHYDROQUINASE"/>
    <property type="match status" value="1"/>
</dbReference>
<dbReference type="NCBIfam" id="NF003806">
    <property type="entry name" value="PRK05395.1-3"/>
    <property type="match status" value="1"/>
</dbReference>
<comment type="caution">
    <text evidence="9">The sequence shown here is derived from an EMBL/GenBank/DDBJ whole genome shotgun (WGS) entry which is preliminary data.</text>
</comment>
<dbReference type="HAMAP" id="MF_00169">
    <property type="entry name" value="AroQ"/>
    <property type="match status" value="1"/>
</dbReference>
<dbReference type="NCBIfam" id="TIGR01088">
    <property type="entry name" value="aroQ"/>
    <property type="match status" value="1"/>
</dbReference>
<dbReference type="Pfam" id="PF01220">
    <property type="entry name" value="DHquinase_II"/>
    <property type="match status" value="1"/>
</dbReference>
<keyword evidence="6 7" id="KW-0456">Lyase</keyword>
<dbReference type="CDD" id="cd00466">
    <property type="entry name" value="DHQase_II"/>
    <property type="match status" value="1"/>
</dbReference>
<dbReference type="RefSeq" id="WP_066395859.1">
    <property type="nucleotide sequence ID" value="NZ_JAGIKZ010000005.1"/>
</dbReference>
<accession>A0ABS4REV2</accession>
<dbReference type="PROSITE" id="PS01029">
    <property type="entry name" value="DEHYDROQUINASE_II"/>
    <property type="match status" value="1"/>
</dbReference>
<keyword evidence="7" id="KW-0057">Aromatic amino acid biosynthesis</keyword>
<feature type="active site" description="Proton donor" evidence="7">
    <location>
        <position position="101"/>
    </location>
</feature>
<comment type="similarity">
    <text evidence="3 7">Belongs to the type-II 3-dehydroquinase family.</text>
</comment>
<dbReference type="NCBIfam" id="NF003807">
    <property type="entry name" value="PRK05395.1-4"/>
    <property type="match status" value="1"/>
</dbReference>
<comment type="pathway">
    <text evidence="2 7">Metabolic intermediate biosynthesis; chorismate biosynthesis; chorismate from D-erythrose 4-phosphate and phosphoenolpyruvate: step 3/7.</text>
</comment>
<feature type="active site" description="Proton acceptor" evidence="7">
    <location>
        <position position="23"/>
    </location>
</feature>
<dbReference type="Proteomes" id="UP001519293">
    <property type="component" value="Unassembled WGS sequence"/>
</dbReference>
<evidence type="ECO:0000256" key="1">
    <source>
        <dbReference type="ARBA" id="ARBA00001864"/>
    </source>
</evidence>
<dbReference type="GO" id="GO:0003855">
    <property type="term" value="F:3-dehydroquinate dehydratase activity"/>
    <property type="evidence" value="ECO:0007669"/>
    <property type="project" value="UniProtKB-EC"/>
</dbReference>
<feature type="site" description="Transition state stabilizer" evidence="7">
    <location>
        <position position="18"/>
    </location>
</feature>
<dbReference type="InterPro" id="IPR018509">
    <property type="entry name" value="DHquinase_II_CS"/>
</dbReference>
<comment type="subunit">
    <text evidence="4 7">Homododecamer.</text>
</comment>
<feature type="binding site" evidence="7">
    <location>
        <position position="112"/>
    </location>
    <ligand>
        <name>substrate</name>
    </ligand>
</feature>
<keyword evidence="8" id="KW-0472">Membrane</keyword>
<dbReference type="PIRSF" id="PIRSF001399">
    <property type="entry name" value="DHquinase_II"/>
    <property type="match status" value="1"/>
</dbReference>
<evidence type="ECO:0000256" key="7">
    <source>
        <dbReference type="HAMAP-Rule" id="MF_00169"/>
    </source>
</evidence>
<organism evidence="9 10">
    <name type="scientific">Cytobacillus eiseniae</name>
    <dbReference type="NCBI Taxonomy" id="762947"/>
    <lineage>
        <taxon>Bacteria</taxon>
        <taxon>Bacillati</taxon>
        <taxon>Bacillota</taxon>
        <taxon>Bacilli</taxon>
        <taxon>Bacillales</taxon>
        <taxon>Bacillaceae</taxon>
        <taxon>Cytobacillus</taxon>
    </lineage>
</organism>
<feature type="transmembrane region" description="Helical" evidence="8">
    <location>
        <begin position="116"/>
        <end position="140"/>
    </location>
</feature>
<name>A0ABS4REV2_9BACI</name>
<reference evidence="9 10" key="1">
    <citation type="submission" date="2021-03" db="EMBL/GenBank/DDBJ databases">
        <title>Genomic Encyclopedia of Type Strains, Phase IV (KMG-IV): sequencing the most valuable type-strain genomes for metagenomic binning, comparative biology and taxonomic classification.</title>
        <authorList>
            <person name="Goeker M."/>
        </authorList>
    </citation>
    <scope>NUCLEOTIDE SEQUENCE [LARGE SCALE GENOMIC DNA]</scope>
    <source>
        <strain evidence="9 10">DSM 26675</strain>
    </source>
</reference>
<gene>
    <name evidence="7" type="primary">aroQ</name>
    <name evidence="9" type="ORF">J2Z40_001398</name>
</gene>
<evidence type="ECO:0000256" key="4">
    <source>
        <dbReference type="ARBA" id="ARBA00011193"/>
    </source>
</evidence>
<dbReference type="InterPro" id="IPR001874">
    <property type="entry name" value="DHquinase_II"/>
</dbReference>
<keyword evidence="7" id="KW-0028">Amino-acid biosynthesis</keyword>
<evidence type="ECO:0000313" key="10">
    <source>
        <dbReference type="Proteomes" id="UP001519293"/>
    </source>
</evidence>
<dbReference type="Gene3D" id="3.40.50.9100">
    <property type="entry name" value="Dehydroquinase, class II"/>
    <property type="match status" value="1"/>
</dbReference>
<dbReference type="InterPro" id="IPR036441">
    <property type="entry name" value="DHquinase_II_sf"/>
</dbReference>
<feature type="binding site" evidence="7">
    <location>
        <position position="88"/>
    </location>
    <ligand>
        <name>substrate</name>
    </ligand>
</feature>
<evidence type="ECO:0000256" key="8">
    <source>
        <dbReference type="SAM" id="Phobius"/>
    </source>
</evidence>
<evidence type="ECO:0000256" key="5">
    <source>
        <dbReference type="ARBA" id="ARBA00012060"/>
    </source>
</evidence>
<keyword evidence="8" id="KW-1133">Transmembrane helix</keyword>
<keyword evidence="10" id="KW-1185">Reference proteome</keyword>
<evidence type="ECO:0000256" key="6">
    <source>
        <dbReference type="ARBA" id="ARBA00023239"/>
    </source>
</evidence>
<comment type="catalytic activity">
    <reaction evidence="1 7">
        <text>3-dehydroquinate = 3-dehydroshikimate + H2O</text>
        <dbReference type="Rhea" id="RHEA:21096"/>
        <dbReference type="ChEBI" id="CHEBI:15377"/>
        <dbReference type="ChEBI" id="CHEBI:16630"/>
        <dbReference type="ChEBI" id="CHEBI:32364"/>
        <dbReference type="EC" id="4.2.1.10"/>
    </reaction>
</comment>
<evidence type="ECO:0000256" key="3">
    <source>
        <dbReference type="ARBA" id="ARBA00011037"/>
    </source>
</evidence>
<sequence length="148" mass="16171">MNTFLLLNGPNLNVLGEREPSVYGNTTLAQLEEEIVALGKLNESEVITFQSNHEGELIDKLHEANKLGIDGIIFNPGAFTHYSYAIRDAIAGIKIPVIEVHISNVHARESFRHTSVIAPVAAGQIIGLGLIGYTLAFHALRDMKKGRD</sequence>
<feature type="binding site" evidence="7">
    <location>
        <begin position="102"/>
        <end position="103"/>
    </location>
    <ligand>
        <name>substrate</name>
    </ligand>
</feature>
<dbReference type="EMBL" id="JAGIKZ010000005">
    <property type="protein sequence ID" value="MBP2240839.1"/>
    <property type="molecule type" value="Genomic_DNA"/>
</dbReference>